<protein>
    <recommendedName>
        <fullName evidence="11">Cytochrome P450</fullName>
    </recommendedName>
</protein>
<dbReference type="InterPro" id="IPR050182">
    <property type="entry name" value="Cytochrome_P450_fam2"/>
</dbReference>
<dbReference type="PROSITE" id="PS00086">
    <property type="entry name" value="CYTOCHROME_P450"/>
    <property type="match status" value="1"/>
</dbReference>
<dbReference type="GO" id="GO:0016712">
    <property type="term" value="F:oxidoreductase activity, acting on paired donors, with incorporation or reduction of molecular oxygen, reduced flavin or flavoprotein as one donor, and incorporation of one atom of oxygen"/>
    <property type="evidence" value="ECO:0007669"/>
    <property type="project" value="TreeGrafter"/>
</dbReference>
<evidence type="ECO:0000256" key="6">
    <source>
        <dbReference type="ARBA" id="ARBA00023004"/>
    </source>
</evidence>
<evidence type="ECO:0000256" key="9">
    <source>
        <dbReference type="RuleBase" id="RU000461"/>
    </source>
</evidence>
<dbReference type="InterPro" id="IPR002401">
    <property type="entry name" value="Cyt_P450_E_grp-I"/>
</dbReference>
<evidence type="ECO:0000256" key="8">
    <source>
        <dbReference type="PIRSR" id="PIRSR602401-1"/>
    </source>
</evidence>
<dbReference type="Gene3D" id="1.10.630.10">
    <property type="entry name" value="Cytochrome P450"/>
    <property type="match status" value="2"/>
</dbReference>
<keyword evidence="3 8" id="KW-0349">Heme</keyword>
<evidence type="ECO:0000256" key="3">
    <source>
        <dbReference type="ARBA" id="ARBA00022617"/>
    </source>
</evidence>
<dbReference type="EMBL" id="OE001331">
    <property type="protein sequence ID" value="CAD7456588.1"/>
    <property type="molecule type" value="Genomic_DNA"/>
</dbReference>
<organism evidence="10">
    <name type="scientific">Timema tahoe</name>
    <dbReference type="NCBI Taxonomy" id="61484"/>
    <lineage>
        <taxon>Eukaryota</taxon>
        <taxon>Metazoa</taxon>
        <taxon>Ecdysozoa</taxon>
        <taxon>Arthropoda</taxon>
        <taxon>Hexapoda</taxon>
        <taxon>Insecta</taxon>
        <taxon>Pterygota</taxon>
        <taxon>Neoptera</taxon>
        <taxon>Polyneoptera</taxon>
        <taxon>Phasmatodea</taxon>
        <taxon>Timematodea</taxon>
        <taxon>Timematoidea</taxon>
        <taxon>Timematidae</taxon>
        <taxon>Timema</taxon>
    </lineage>
</organism>
<dbReference type="AlphaFoldDB" id="A0A7R9IDY9"/>
<dbReference type="GO" id="GO:0008395">
    <property type="term" value="F:steroid hydroxylase activity"/>
    <property type="evidence" value="ECO:0007669"/>
    <property type="project" value="TreeGrafter"/>
</dbReference>
<evidence type="ECO:0000256" key="1">
    <source>
        <dbReference type="ARBA" id="ARBA00001971"/>
    </source>
</evidence>
<evidence type="ECO:0008006" key="11">
    <source>
        <dbReference type="Google" id="ProtNLM"/>
    </source>
</evidence>
<keyword evidence="6 8" id="KW-0408">Iron</keyword>
<dbReference type="GO" id="GO:0005506">
    <property type="term" value="F:iron ion binding"/>
    <property type="evidence" value="ECO:0007669"/>
    <property type="project" value="InterPro"/>
</dbReference>
<evidence type="ECO:0000256" key="2">
    <source>
        <dbReference type="ARBA" id="ARBA00010617"/>
    </source>
</evidence>
<accession>A0A7R9IDY9</accession>
<dbReference type="GO" id="GO:0005737">
    <property type="term" value="C:cytoplasm"/>
    <property type="evidence" value="ECO:0007669"/>
    <property type="project" value="TreeGrafter"/>
</dbReference>
<dbReference type="GO" id="GO:0006805">
    <property type="term" value="P:xenobiotic metabolic process"/>
    <property type="evidence" value="ECO:0007669"/>
    <property type="project" value="TreeGrafter"/>
</dbReference>
<dbReference type="PANTHER" id="PTHR24300">
    <property type="entry name" value="CYTOCHROME P450 508A4-RELATED"/>
    <property type="match status" value="1"/>
</dbReference>
<keyword evidence="4 8" id="KW-0479">Metal-binding</keyword>
<comment type="cofactor">
    <cofactor evidence="1 8">
        <name>heme</name>
        <dbReference type="ChEBI" id="CHEBI:30413"/>
    </cofactor>
</comment>
<reference evidence="10" key="1">
    <citation type="submission" date="2020-11" db="EMBL/GenBank/DDBJ databases">
        <authorList>
            <person name="Tran Van P."/>
        </authorList>
    </citation>
    <scope>NUCLEOTIDE SEQUENCE</scope>
</reference>
<dbReference type="InterPro" id="IPR036396">
    <property type="entry name" value="Cyt_P450_sf"/>
</dbReference>
<dbReference type="InterPro" id="IPR001128">
    <property type="entry name" value="Cyt_P450"/>
</dbReference>
<feature type="binding site" description="axial binding residue" evidence="8">
    <location>
        <position position="429"/>
    </location>
    <ligand>
        <name>heme</name>
        <dbReference type="ChEBI" id="CHEBI:30413"/>
    </ligand>
    <ligandPart>
        <name>Fe</name>
        <dbReference type="ChEBI" id="CHEBI:18248"/>
    </ligandPart>
</feature>
<dbReference type="GO" id="GO:0006082">
    <property type="term" value="P:organic acid metabolic process"/>
    <property type="evidence" value="ECO:0007669"/>
    <property type="project" value="TreeGrafter"/>
</dbReference>
<dbReference type="InterPro" id="IPR017972">
    <property type="entry name" value="Cyt_P450_CS"/>
</dbReference>
<gene>
    <name evidence="10" type="ORF">TTEB3V08_LOCUS4615</name>
</gene>
<dbReference type="SUPFAM" id="SSF48264">
    <property type="entry name" value="Cytochrome P450"/>
    <property type="match status" value="1"/>
</dbReference>
<dbReference type="GO" id="GO:0020037">
    <property type="term" value="F:heme binding"/>
    <property type="evidence" value="ECO:0007669"/>
    <property type="project" value="InterPro"/>
</dbReference>
<evidence type="ECO:0000256" key="4">
    <source>
        <dbReference type="ARBA" id="ARBA00022723"/>
    </source>
</evidence>
<evidence type="ECO:0000256" key="5">
    <source>
        <dbReference type="ARBA" id="ARBA00023002"/>
    </source>
</evidence>
<proteinExistence type="inferred from homology"/>
<keyword evidence="7 9" id="KW-0503">Monooxygenase</keyword>
<comment type="similarity">
    <text evidence="2 9">Belongs to the cytochrome P450 family.</text>
</comment>
<dbReference type="Pfam" id="PF00067">
    <property type="entry name" value="p450"/>
    <property type="match status" value="2"/>
</dbReference>
<name>A0A7R9IDY9_9NEOP</name>
<keyword evidence="5 9" id="KW-0560">Oxidoreductase</keyword>
<evidence type="ECO:0000256" key="7">
    <source>
        <dbReference type="ARBA" id="ARBA00023033"/>
    </source>
</evidence>
<dbReference type="PANTHER" id="PTHR24300:SF376">
    <property type="entry name" value="CYTOCHROME P450 15A1"/>
    <property type="match status" value="1"/>
</dbReference>
<dbReference type="PRINTS" id="PR00463">
    <property type="entry name" value="EP450I"/>
</dbReference>
<evidence type="ECO:0000313" key="10">
    <source>
        <dbReference type="EMBL" id="CAD7456588.1"/>
    </source>
</evidence>
<sequence length="485" mass="55463">MWTRVCLTVRRPPSLPIYGSYWFVLLCNYKKLHKGFHTLARWYNTKLLGLHLGPFPTVVACDYATVKEVFTRPQFNGKLDCFLSQERSMGKTLGLFFTDDKLWIEQRRFTLRHLRDFGFARRFSPQEDVVSREVLDMVAFLSGSTSIQDHDVFRDGCALMPHIFSPAMINCLWSILASNHFPPESHGKLREVGAAAYFFLKEVQPTGGALLLTPWLRHFAPRTFGYTALVKGTGAVTDFVKVAVKEHKQTYLEDDARDFIDEYLKELKKCDSSSTFSVYTYIIIISIRRIRLCWSSGTTSYIPVNLSKLLLVHSFFLHVLLCLDHPSCPWSSTVLFALLPYIEAIQREVHRRQSLAPLSILRRCTEDTTLGGYFIPKNTVILPNLWAAHNDPELWGDPHVFRPERFLDDVGQLLKQDLSMPFGGGRRVCVGETFSRHVTYLFLSALLQNFTFAAPAGRPIPEPDDVISGFTLSPPDFWVKVIPRN</sequence>